<evidence type="ECO:0000256" key="7">
    <source>
        <dbReference type="SAM" id="Phobius"/>
    </source>
</evidence>
<feature type="transmembrane region" description="Helical" evidence="7">
    <location>
        <begin position="101"/>
        <end position="123"/>
    </location>
</feature>
<feature type="compositionally biased region" description="Low complexity" evidence="6">
    <location>
        <begin position="33"/>
        <end position="47"/>
    </location>
</feature>
<feature type="domain" description="Major facilitator superfamily (MFS) profile" evidence="8">
    <location>
        <begin position="61"/>
        <end position="551"/>
    </location>
</feature>
<feature type="transmembrane region" description="Helical" evidence="7">
    <location>
        <begin position="526"/>
        <end position="546"/>
    </location>
</feature>
<keyword evidence="2" id="KW-0813">Transport</keyword>
<feature type="transmembrane region" description="Helical" evidence="7">
    <location>
        <begin position="414"/>
        <end position="433"/>
    </location>
</feature>
<dbReference type="GO" id="GO:0022857">
    <property type="term" value="F:transmembrane transporter activity"/>
    <property type="evidence" value="ECO:0007669"/>
    <property type="project" value="InterPro"/>
</dbReference>
<feature type="region of interest" description="Disordered" evidence="6">
    <location>
        <begin position="1"/>
        <end position="58"/>
    </location>
</feature>
<dbReference type="OMA" id="FTWLWQF"/>
<evidence type="ECO:0000259" key="8">
    <source>
        <dbReference type="PROSITE" id="PS50850"/>
    </source>
</evidence>
<dbReference type="GeneID" id="10031499"/>
<dbReference type="Gene3D" id="1.20.1250.20">
    <property type="entry name" value="MFS general substrate transporter like domains"/>
    <property type="match status" value="1"/>
</dbReference>
<accession>E5QYE3</accession>
<feature type="transmembrane region" description="Helical" evidence="7">
    <location>
        <begin position="384"/>
        <end position="402"/>
    </location>
</feature>
<proteinExistence type="predicted"/>
<dbReference type="InterPro" id="IPR011701">
    <property type="entry name" value="MFS"/>
</dbReference>
<evidence type="ECO:0000256" key="3">
    <source>
        <dbReference type="ARBA" id="ARBA00022692"/>
    </source>
</evidence>
<protein>
    <recommendedName>
        <fullName evidence="8">Major facilitator superfamily (MFS) profile domain-containing protein</fullName>
    </recommendedName>
</protein>
<gene>
    <name evidence="9" type="ORF">MGYG_00277</name>
</gene>
<feature type="transmembrane region" description="Helical" evidence="7">
    <location>
        <begin position="135"/>
        <end position="152"/>
    </location>
</feature>
<sequence>MSNISSPMARRVSSTPHYQTFSTPPPKSAGRPLSAESASTNLSSSHNAGERSEAPTSTPIPIQQMSVLAFIALCEQTALNSISPYLPAMAASFPEVESHEVGIYVGTIASAFALAQFSTNFFWGWLSDRIGRKPVILLGTALTAVCFLAFGFCKTLWQAIVVQLFMGLVNGNQGVVSTCLGEITDRSNQSRAFTYLPVIYGIGGITGPLLGGLLAPKDANAEGYPFLAPNLMSAAILIADFIITSIFLEESVEGAEMLPRIYRKFRDMFTWLWQFNSSSRPTYLRNDNDADYPRHPVRYGAHHYRDSLDSDEDNDDADLSVTPLFPHRSHNEALNRDEIFNRDMILLLLTYLIFSLSNVSFNSLYPIFAQAPPPTGREFNPKEIGMSLAFAGIVTIVFQICVFGRLRDKMGNRWSYRAGLLGFVASFILMPFIGYKNKAGADITISKQNVMVAIEVCVVLLIKTVATVGGLTSALLLITNSAPDHSVLGSLNGLAQTLSAAGRAVGPFLSGSLFTLATKVQPKGEALAFGVFGGVAFLGFLLSLGIRSRNLEAEGWGEEDDDCGKSDEEDGV</sequence>
<evidence type="ECO:0000256" key="1">
    <source>
        <dbReference type="ARBA" id="ARBA00004141"/>
    </source>
</evidence>
<dbReference type="InterPro" id="IPR001958">
    <property type="entry name" value="Tet-R_TetA/multi-R_MdtG-like"/>
</dbReference>
<name>E5QYE3_ARTGP</name>
<dbReference type="PRINTS" id="PR01035">
    <property type="entry name" value="TCRTETA"/>
</dbReference>
<feature type="compositionally biased region" description="Polar residues" evidence="6">
    <location>
        <begin position="1"/>
        <end position="22"/>
    </location>
</feature>
<dbReference type="Pfam" id="PF07690">
    <property type="entry name" value="MFS_1"/>
    <property type="match status" value="1"/>
</dbReference>
<dbReference type="AlphaFoldDB" id="E5QYE3"/>
<evidence type="ECO:0000313" key="9">
    <source>
        <dbReference type="EMBL" id="EFQ97235.1"/>
    </source>
</evidence>
<keyword evidence="3 7" id="KW-0812">Transmembrane</keyword>
<dbReference type="InParanoid" id="E5QYE3"/>
<dbReference type="SUPFAM" id="SSF103473">
    <property type="entry name" value="MFS general substrate transporter"/>
    <property type="match status" value="1"/>
</dbReference>
<evidence type="ECO:0000313" key="10">
    <source>
        <dbReference type="Proteomes" id="UP000002669"/>
    </source>
</evidence>
<dbReference type="EMBL" id="DS989822">
    <property type="protein sequence ID" value="EFQ97235.1"/>
    <property type="molecule type" value="Genomic_DNA"/>
</dbReference>
<dbReference type="InterPro" id="IPR020846">
    <property type="entry name" value="MFS_dom"/>
</dbReference>
<dbReference type="PANTHER" id="PTHR23504">
    <property type="entry name" value="MAJOR FACILITATOR SUPERFAMILY DOMAIN-CONTAINING PROTEIN 10"/>
    <property type="match status" value="1"/>
</dbReference>
<feature type="transmembrane region" description="Helical" evidence="7">
    <location>
        <begin position="453"/>
        <end position="479"/>
    </location>
</feature>
<keyword evidence="4 7" id="KW-1133">Transmembrane helix</keyword>
<dbReference type="Proteomes" id="UP000002669">
    <property type="component" value="Unassembled WGS sequence"/>
</dbReference>
<dbReference type="HOGENOM" id="CLU_001265_54_6_1"/>
<dbReference type="InterPro" id="IPR036259">
    <property type="entry name" value="MFS_trans_sf"/>
</dbReference>
<dbReference type="PROSITE" id="PS50850">
    <property type="entry name" value="MFS"/>
    <property type="match status" value="1"/>
</dbReference>
<comment type="subcellular location">
    <subcellularLocation>
        <location evidence="1">Membrane</location>
        <topology evidence="1">Multi-pass membrane protein</topology>
    </subcellularLocation>
</comment>
<dbReference type="VEuPathDB" id="FungiDB:MGYG_00277"/>
<dbReference type="eggNOG" id="KOG2615">
    <property type="taxonomic scope" value="Eukaryota"/>
</dbReference>
<evidence type="ECO:0000256" key="5">
    <source>
        <dbReference type="ARBA" id="ARBA00023136"/>
    </source>
</evidence>
<keyword evidence="5 7" id="KW-0472">Membrane</keyword>
<feature type="transmembrane region" description="Helical" evidence="7">
    <location>
        <begin position="344"/>
        <end position="364"/>
    </location>
</feature>
<dbReference type="GO" id="GO:0016020">
    <property type="term" value="C:membrane"/>
    <property type="evidence" value="ECO:0007669"/>
    <property type="project" value="UniProtKB-SubCell"/>
</dbReference>
<evidence type="ECO:0000256" key="2">
    <source>
        <dbReference type="ARBA" id="ARBA00022448"/>
    </source>
</evidence>
<dbReference type="PANTHER" id="PTHR23504:SF39">
    <property type="entry name" value="TRANSPORTER, PUTATIVE (AFU_ORTHOLOGUE AFUA_6G03860)-RELATED"/>
    <property type="match status" value="1"/>
</dbReference>
<feature type="transmembrane region" description="Helical" evidence="7">
    <location>
        <begin position="227"/>
        <end position="248"/>
    </location>
</feature>
<dbReference type="RefSeq" id="XP_003176187.1">
    <property type="nucleotide sequence ID" value="XM_003176139.1"/>
</dbReference>
<reference evidence="10" key="1">
    <citation type="journal article" date="2012" name="MBio">
        <title>Comparative genome analysis of Trichophyton rubrum and related dermatophytes reveals candidate genes involved in infection.</title>
        <authorList>
            <person name="Martinez D.A."/>
            <person name="Oliver B.G."/>
            <person name="Graeser Y."/>
            <person name="Goldberg J.M."/>
            <person name="Li W."/>
            <person name="Martinez-Rossi N.M."/>
            <person name="Monod M."/>
            <person name="Shelest E."/>
            <person name="Barton R.C."/>
            <person name="Birch E."/>
            <person name="Brakhage A.A."/>
            <person name="Chen Z."/>
            <person name="Gurr S.J."/>
            <person name="Heiman D."/>
            <person name="Heitman J."/>
            <person name="Kosti I."/>
            <person name="Rossi A."/>
            <person name="Saif S."/>
            <person name="Samalova M."/>
            <person name="Saunders C.W."/>
            <person name="Shea T."/>
            <person name="Summerbell R.C."/>
            <person name="Xu J."/>
            <person name="Young S."/>
            <person name="Zeng Q."/>
            <person name="Birren B.W."/>
            <person name="Cuomo C.A."/>
            <person name="White T.C."/>
        </authorList>
    </citation>
    <scope>NUCLEOTIDE SEQUENCE [LARGE SCALE GENOMIC DNA]</scope>
    <source>
        <strain evidence="10">ATCC MYA-4604 / CBS 118893</strain>
    </source>
</reference>
<dbReference type="OrthoDB" id="10262656at2759"/>
<keyword evidence="10" id="KW-1185">Reference proteome</keyword>
<feature type="transmembrane region" description="Helical" evidence="7">
    <location>
        <begin position="192"/>
        <end position="215"/>
    </location>
</feature>
<evidence type="ECO:0000256" key="6">
    <source>
        <dbReference type="SAM" id="MobiDB-lite"/>
    </source>
</evidence>
<organism evidence="10">
    <name type="scientific">Arthroderma gypseum (strain ATCC MYA-4604 / CBS 118893)</name>
    <name type="common">Microsporum gypseum</name>
    <dbReference type="NCBI Taxonomy" id="535722"/>
    <lineage>
        <taxon>Eukaryota</taxon>
        <taxon>Fungi</taxon>
        <taxon>Dikarya</taxon>
        <taxon>Ascomycota</taxon>
        <taxon>Pezizomycotina</taxon>
        <taxon>Eurotiomycetes</taxon>
        <taxon>Eurotiomycetidae</taxon>
        <taxon>Onygenales</taxon>
        <taxon>Arthrodermataceae</taxon>
        <taxon>Nannizzia</taxon>
    </lineage>
</organism>
<dbReference type="CDD" id="cd17330">
    <property type="entry name" value="MFS_SLC46_TetA_like"/>
    <property type="match status" value="1"/>
</dbReference>
<evidence type="ECO:0000256" key="4">
    <source>
        <dbReference type="ARBA" id="ARBA00022989"/>
    </source>
</evidence>